<dbReference type="AlphaFoldDB" id="A0A1Y2LXA0"/>
<reference evidence="3 4" key="1">
    <citation type="journal article" date="2017" name="Genome Announc.">
        <title>Genome sequence of the saprophytic ascomycete Epicoccum nigrum ICMP 19927 strain isolated from New Zealand.</title>
        <authorList>
            <person name="Fokin M."/>
            <person name="Fleetwood D."/>
            <person name="Weir B.S."/>
            <person name="Villas-Boas S.G."/>
        </authorList>
    </citation>
    <scope>NUCLEOTIDE SEQUENCE [LARGE SCALE GENOMIC DNA]</scope>
    <source>
        <strain evidence="3 4">ICMP 19927</strain>
    </source>
</reference>
<dbReference type="EMBL" id="KZ107846">
    <property type="protein sequence ID" value="OSS48535.1"/>
    <property type="molecule type" value="Genomic_DNA"/>
</dbReference>
<feature type="signal peptide" evidence="2">
    <location>
        <begin position="1"/>
        <end position="20"/>
    </location>
</feature>
<feature type="compositionally biased region" description="Basic and acidic residues" evidence="1">
    <location>
        <begin position="77"/>
        <end position="97"/>
    </location>
</feature>
<name>A0A1Y2LXA0_EPING</name>
<keyword evidence="4" id="KW-1185">Reference proteome</keyword>
<accession>A0A1Y2LXA0</accession>
<proteinExistence type="predicted"/>
<sequence>MRTATVIFFGIVSLSTFTLAQDAACTAGPQATYTLLAGNADAAEYCYDKVYDSEDGPKITPPATLDSLRFRKRKDKKTTTNDDGGHHGGGDDGDLKSLLKSLSQGPASVASTFCSCNFPPAPTSRPTFYPTACGFLNGTSNATTTSNSTVVTVTTTVILNATRTDDSSIASTATLSNSSDDNRRTQTSGDHSATSTA</sequence>
<protein>
    <submittedName>
        <fullName evidence="3">Uncharacterized protein</fullName>
    </submittedName>
</protein>
<evidence type="ECO:0000256" key="1">
    <source>
        <dbReference type="SAM" id="MobiDB-lite"/>
    </source>
</evidence>
<gene>
    <name evidence="3" type="ORF">B5807_07825</name>
</gene>
<dbReference type="InParanoid" id="A0A1Y2LXA0"/>
<organism evidence="3 4">
    <name type="scientific">Epicoccum nigrum</name>
    <name type="common">Soil fungus</name>
    <name type="synonym">Epicoccum purpurascens</name>
    <dbReference type="NCBI Taxonomy" id="105696"/>
    <lineage>
        <taxon>Eukaryota</taxon>
        <taxon>Fungi</taxon>
        <taxon>Dikarya</taxon>
        <taxon>Ascomycota</taxon>
        <taxon>Pezizomycotina</taxon>
        <taxon>Dothideomycetes</taxon>
        <taxon>Pleosporomycetidae</taxon>
        <taxon>Pleosporales</taxon>
        <taxon>Pleosporineae</taxon>
        <taxon>Didymellaceae</taxon>
        <taxon>Epicoccum</taxon>
    </lineage>
</organism>
<feature type="region of interest" description="Disordered" evidence="1">
    <location>
        <begin position="171"/>
        <end position="197"/>
    </location>
</feature>
<dbReference type="Proteomes" id="UP000193240">
    <property type="component" value="Unassembled WGS sequence"/>
</dbReference>
<keyword evidence="2" id="KW-0732">Signal</keyword>
<evidence type="ECO:0000256" key="2">
    <source>
        <dbReference type="SAM" id="SignalP"/>
    </source>
</evidence>
<feature type="chain" id="PRO_5011003753" evidence="2">
    <location>
        <begin position="21"/>
        <end position="197"/>
    </location>
</feature>
<evidence type="ECO:0000313" key="3">
    <source>
        <dbReference type="EMBL" id="OSS48535.1"/>
    </source>
</evidence>
<evidence type="ECO:0000313" key="4">
    <source>
        <dbReference type="Proteomes" id="UP000193240"/>
    </source>
</evidence>
<feature type="region of interest" description="Disordered" evidence="1">
    <location>
        <begin position="58"/>
        <end position="99"/>
    </location>
</feature>